<dbReference type="Proteomes" id="UP000008062">
    <property type="component" value="Chromosome 4"/>
</dbReference>
<dbReference type="HOGENOM" id="CLU_2252191_0_0_1"/>
<dbReference type="KEGG" id="ztr:MYCGRDRAFT_80260"/>
<dbReference type="EMBL" id="CM001199">
    <property type="protein sequence ID" value="EGP88573.1"/>
    <property type="molecule type" value="Genomic_DNA"/>
</dbReference>
<organism evidence="1 2">
    <name type="scientific">Zymoseptoria tritici (strain CBS 115943 / IPO323)</name>
    <name type="common">Speckled leaf blotch fungus</name>
    <name type="synonym">Septoria tritici</name>
    <dbReference type="NCBI Taxonomy" id="336722"/>
    <lineage>
        <taxon>Eukaryota</taxon>
        <taxon>Fungi</taxon>
        <taxon>Dikarya</taxon>
        <taxon>Ascomycota</taxon>
        <taxon>Pezizomycotina</taxon>
        <taxon>Dothideomycetes</taxon>
        <taxon>Dothideomycetidae</taxon>
        <taxon>Mycosphaerellales</taxon>
        <taxon>Mycosphaerellaceae</taxon>
        <taxon>Zymoseptoria</taxon>
    </lineage>
</organism>
<evidence type="ECO:0000313" key="1">
    <source>
        <dbReference type="EMBL" id="EGP88573.1"/>
    </source>
</evidence>
<proteinExistence type="predicted"/>
<gene>
    <name evidence="1" type="ORF">MYCGRDRAFT_80260</name>
</gene>
<protein>
    <submittedName>
        <fullName evidence="1">Uncharacterized protein</fullName>
    </submittedName>
</protein>
<evidence type="ECO:0000313" key="2">
    <source>
        <dbReference type="Proteomes" id="UP000008062"/>
    </source>
</evidence>
<dbReference type="AlphaFoldDB" id="F9X9X7"/>
<keyword evidence="2" id="KW-1185">Reference proteome</keyword>
<dbReference type="RefSeq" id="XP_003853597.1">
    <property type="nucleotide sequence ID" value="XM_003853549.1"/>
</dbReference>
<sequence>MQFSSGVKAVHKHSEAKPSASLLPLLARVGRIVRSLDLRDVQTVEGSGDIGMVVIMEKLCWTSWWVDCCIRWAVVGLEDLVGIVELHHDSWGKQQGTIVVGSGK</sequence>
<reference evidence="1 2" key="1">
    <citation type="journal article" date="2011" name="PLoS Genet.">
        <title>Finished genome of the fungal wheat pathogen Mycosphaerella graminicola reveals dispensome structure, chromosome plasticity, and stealth pathogenesis.</title>
        <authorList>
            <person name="Goodwin S.B."/>
            <person name="Ben M'barek S."/>
            <person name="Dhillon B."/>
            <person name="Wittenberg A.H.J."/>
            <person name="Crane C.F."/>
            <person name="Hane J.K."/>
            <person name="Foster A.J."/>
            <person name="Van der Lee T.A.J."/>
            <person name="Grimwood J."/>
            <person name="Aerts A."/>
            <person name="Antoniw J."/>
            <person name="Bailey A."/>
            <person name="Bluhm B."/>
            <person name="Bowler J."/>
            <person name="Bristow J."/>
            <person name="van der Burgt A."/>
            <person name="Canto-Canche B."/>
            <person name="Churchill A.C.L."/>
            <person name="Conde-Ferraez L."/>
            <person name="Cools H.J."/>
            <person name="Coutinho P.M."/>
            <person name="Csukai M."/>
            <person name="Dehal P."/>
            <person name="De Wit P."/>
            <person name="Donzelli B."/>
            <person name="van de Geest H.C."/>
            <person name="van Ham R.C.H.J."/>
            <person name="Hammond-Kosack K.E."/>
            <person name="Henrissat B."/>
            <person name="Kilian A."/>
            <person name="Kobayashi A.K."/>
            <person name="Koopmann E."/>
            <person name="Kourmpetis Y."/>
            <person name="Kuzniar A."/>
            <person name="Lindquist E."/>
            <person name="Lombard V."/>
            <person name="Maliepaard C."/>
            <person name="Martins N."/>
            <person name="Mehrabi R."/>
            <person name="Nap J.P.H."/>
            <person name="Ponomarenko A."/>
            <person name="Rudd J.J."/>
            <person name="Salamov A."/>
            <person name="Schmutz J."/>
            <person name="Schouten H.J."/>
            <person name="Shapiro H."/>
            <person name="Stergiopoulos I."/>
            <person name="Torriani S.F.F."/>
            <person name="Tu H."/>
            <person name="de Vries R.P."/>
            <person name="Waalwijk C."/>
            <person name="Ware S.B."/>
            <person name="Wiebenga A."/>
            <person name="Zwiers L.-H."/>
            <person name="Oliver R.P."/>
            <person name="Grigoriev I.V."/>
            <person name="Kema G.H.J."/>
        </authorList>
    </citation>
    <scope>NUCLEOTIDE SEQUENCE [LARGE SCALE GENOMIC DNA]</scope>
    <source>
        <strain evidence="2">CBS 115943 / IPO323</strain>
    </source>
</reference>
<name>F9X9X7_ZYMTI</name>
<dbReference type="GeneID" id="13397124"/>
<dbReference type="InParanoid" id="F9X9X7"/>
<accession>F9X9X7</accession>